<organism evidence="3 4">
    <name type="scientific">Sporormia fimetaria CBS 119925</name>
    <dbReference type="NCBI Taxonomy" id="1340428"/>
    <lineage>
        <taxon>Eukaryota</taxon>
        <taxon>Fungi</taxon>
        <taxon>Dikarya</taxon>
        <taxon>Ascomycota</taxon>
        <taxon>Pezizomycotina</taxon>
        <taxon>Dothideomycetes</taxon>
        <taxon>Pleosporomycetidae</taxon>
        <taxon>Pleosporales</taxon>
        <taxon>Sporormiaceae</taxon>
        <taxon>Sporormia</taxon>
    </lineage>
</organism>
<feature type="domain" description="Piwi" evidence="2">
    <location>
        <begin position="726"/>
        <end position="1044"/>
    </location>
</feature>
<dbReference type="InterPro" id="IPR036397">
    <property type="entry name" value="RNaseH_sf"/>
</dbReference>
<evidence type="ECO:0000313" key="4">
    <source>
        <dbReference type="Proteomes" id="UP000799440"/>
    </source>
</evidence>
<dbReference type="InterPro" id="IPR036085">
    <property type="entry name" value="PAZ_dom_sf"/>
</dbReference>
<keyword evidence="4" id="KW-1185">Reference proteome</keyword>
<dbReference type="CDD" id="cd02846">
    <property type="entry name" value="PAZ_argonaute_like"/>
    <property type="match status" value="1"/>
</dbReference>
<proteinExistence type="predicted"/>
<dbReference type="PANTHER" id="PTHR22891">
    <property type="entry name" value="EUKARYOTIC TRANSLATION INITIATION FACTOR 2C"/>
    <property type="match status" value="1"/>
</dbReference>
<dbReference type="InterPro" id="IPR003165">
    <property type="entry name" value="Piwi"/>
</dbReference>
<protein>
    <submittedName>
        <fullName evidence="3">Piwi-domain-containing protein</fullName>
    </submittedName>
</protein>
<dbReference type="InterPro" id="IPR014811">
    <property type="entry name" value="ArgoL1"/>
</dbReference>
<dbReference type="Gene3D" id="3.40.50.2300">
    <property type="match status" value="1"/>
</dbReference>
<feature type="compositionally biased region" description="Basic and acidic residues" evidence="1">
    <location>
        <begin position="1053"/>
        <end position="1078"/>
    </location>
</feature>
<dbReference type="GO" id="GO:0003676">
    <property type="term" value="F:nucleic acid binding"/>
    <property type="evidence" value="ECO:0007669"/>
    <property type="project" value="InterPro"/>
</dbReference>
<dbReference type="Gene3D" id="2.170.260.10">
    <property type="entry name" value="paz domain"/>
    <property type="match status" value="1"/>
</dbReference>
<feature type="compositionally biased region" description="Polar residues" evidence="1">
    <location>
        <begin position="94"/>
        <end position="119"/>
    </location>
</feature>
<dbReference type="SUPFAM" id="SSF101690">
    <property type="entry name" value="PAZ domain"/>
    <property type="match status" value="1"/>
</dbReference>
<dbReference type="SMART" id="SM01163">
    <property type="entry name" value="DUF1785"/>
    <property type="match status" value="1"/>
</dbReference>
<dbReference type="Proteomes" id="UP000799440">
    <property type="component" value="Unassembled WGS sequence"/>
</dbReference>
<evidence type="ECO:0000313" key="3">
    <source>
        <dbReference type="EMBL" id="KAF2748589.1"/>
    </source>
</evidence>
<accession>A0A6A6VFP3</accession>
<feature type="compositionally biased region" description="Basic residues" evidence="1">
    <location>
        <begin position="1083"/>
        <end position="1110"/>
    </location>
</feature>
<dbReference type="SMART" id="SM00950">
    <property type="entry name" value="Piwi"/>
    <property type="match status" value="1"/>
</dbReference>
<name>A0A6A6VFP3_9PLEO</name>
<evidence type="ECO:0000256" key="1">
    <source>
        <dbReference type="SAM" id="MobiDB-lite"/>
    </source>
</evidence>
<sequence length="1110" mass="124652">MPPKNQLSDKWKQQISAGKHRNPCIRCDEGHNLTRCANPGSRRGHIWRQLPNNELPAAQAYANQLRAPERAPTGRGRGQQASRAAPPNGPRSGPQATSGSVPSQGTATKSGASQQTVLTPGTAVPATAKSQGDTKSPEGQGAAKKWPFVQHKSSLFDEREQKASPSDNNPKAINQYKFSRDALGGRMMKLTEDIGGAFEFPLRNIIGVTKGPVVTNYFELQLEKPKVVLYEYKIEADLGGRNKRMIKALITRLVNNCDVLRTNQENFATDYFDTIIAWTDLGALLRKPPNGSQPPDDAVNQWQLDPPLPDGNEKISLTLRFEGEVDVDTLQRYTQSDPAVHGWNREPTLKALNIIVSKCFNEGTGGVQQLGANKFYLEDAYERLGSSRSLYSIRGYYYTVKAGFDKIRLNVNTATSAFYRPILVSELMGDANGTWSNMEIEDVLRGLRVYITYERGDLDDTATSARLNAEDSRIKMIAGLGEPLEETMEGVVTKAQTFIRDTTTEVRVIDYLEETDDVTIEHRTLPAVNLGKPDNPRWYAPEHLRIMPYQMHRRTVPERLMGDLLKTACLKPKKVRALIEKEGLGAMRITDNDTGLMLLPRCPALKIDPRMLGVACGILDYPEVQYLGKDGKGILVEPNNDKPQWNLQKKNFIATPKKGQIWSVQLLYEDTVETNTVRTFEPRFPTFVRDYAVGSFRLVQKKAIPSGAHYDKIQSSIKSVQPLPHLVVLLLAGKSAKTYATFKDVCDRELGVHSICMARQDLVGKGDYLGNIMMKANLKSAGVNHTVSEPSLLRKVLENTLVLGADVTHPGSSALIGAPSITAVVGSVDEFAGRFLGLMRLQSKSDKEVIDPENLQSMVADRICDWVIEQDKSALPPNILYYRDGVSEGQYSQIQKDELDCIKKAYNDAYDTLKKKGIHVSPPSDFKLTAIVVAKRHHVRFYPTENAPQSYNNCPPGTYVEQVVTSPYYGDFYLQSHAAIKRNARPAHYFILVDEIKPKTGIEAYRQVTHELCYTYVRSTTGVSYAARTYYADRLCERGRVYLRDLYNPSPRGKPDQDKAKKEKSTKEQKRKEQRELAFPKQLGRKRSVERRAKRKEKRRKRIGKRLRRR</sequence>
<dbReference type="OrthoDB" id="10252740at2759"/>
<evidence type="ECO:0000259" key="2">
    <source>
        <dbReference type="PROSITE" id="PS50822"/>
    </source>
</evidence>
<dbReference type="Pfam" id="PF08699">
    <property type="entry name" value="ArgoL1"/>
    <property type="match status" value="1"/>
</dbReference>
<dbReference type="SUPFAM" id="SSF53098">
    <property type="entry name" value="Ribonuclease H-like"/>
    <property type="match status" value="1"/>
</dbReference>
<feature type="region of interest" description="Disordered" evidence="1">
    <location>
        <begin position="1046"/>
        <end position="1110"/>
    </location>
</feature>
<reference evidence="3" key="1">
    <citation type="journal article" date="2020" name="Stud. Mycol.">
        <title>101 Dothideomycetes genomes: a test case for predicting lifestyles and emergence of pathogens.</title>
        <authorList>
            <person name="Haridas S."/>
            <person name="Albert R."/>
            <person name="Binder M."/>
            <person name="Bloem J."/>
            <person name="Labutti K."/>
            <person name="Salamov A."/>
            <person name="Andreopoulos B."/>
            <person name="Baker S."/>
            <person name="Barry K."/>
            <person name="Bills G."/>
            <person name="Bluhm B."/>
            <person name="Cannon C."/>
            <person name="Castanera R."/>
            <person name="Culley D."/>
            <person name="Daum C."/>
            <person name="Ezra D."/>
            <person name="Gonzalez J."/>
            <person name="Henrissat B."/>
            <person name="Kuo A."/>
            <person name="Liang C."/>
            <person name="Lipzen A."/>
            <person name="Lutzoni F."/>
            <person name="Magnuson J."/>
            <person name="Mondo S."/>
            <person name="Nolan M."/>
            <person name="Ohm R."/>
            <person name="Pangilinan J."/>
            <person name="Park H.-J."/>
            <person name="Ramirez L."/>
            <person name="Alfaro M."/>
            <person name="Sun H."/>
            <person name="Tritt A."/>
            <person name="Yoshinaga Y."/>
            <person name="Zwiers L.-H."/>
            <person name="Turgeon B."/>
            <person name="Goodwin S."/>
            <person name="Spatafora J."/>
            <person name="Crous P."/>
            <person name="Grigoriev I."/>
        </authorList>
    </citation>
    <scope>NUCLEOTIDE SEQUENCE</scope>
    <source>
        <strain evidence="3">CBS 119925</strain>
    </source>
</reference>
<dbReference type="Gene3D" id="3.30.420.10">
    <property type="entry name" value="Ribonuclease H-like superfamily/Ribonuclease H"/>
    <property type="match status" value="1"/>
</dbReference>
<dbReference type="Pfam" id="PF02171">
    <property type="entry name" value="Piwi"/>
    <property type="match status" value="1"/>
</dbReference>
<dbReference type="AlphaFoldDB" id="A0A6A6VFP3"/>
<gene>
    <name evidence="3" type="ORF">M011DRAFT_331650</name>
</gene>
<dbReference type="EMBL" id="MU006568">
    <property type="protein sequence ID" value="KAF2748589.1"/>
    <property type="molecule type" value="Genomic_DNA"/>
</dbReference>
<feature type="region of interest" description="Disordered" evidence="1">
    <location>
        <begin position="69"/>
        <end position="145"/>
    </location>
</feature>
<feature type="region of interest" description="Disordered" evidence="1">
    <location>
        <begin position="1"/>
        <end position="20"/>
    </location>
</feature>
<dbReference type="InterPro" id="IPR012337">
    <property type="entry name" value="RNaseH-like_sf"/>
</dbReference>
<dbReference type="PROSITE" id="PS50822">
    <property type="entry name" value="PIWI"/>
    <property type="match status" value="1"/>
</dbReference>